<evidence type="ECO:0000313" key="4">
    <source>
        <dbReference type="Proteomes" id="UP000638043"/>
    </source>
</evidence>
<reference evidence="4" key="1">
    <citation type="journal article" date="2019" name="Int. J. Syst. Evol. Microbiol.">
        <title>The Global Catalogue of Microorganisms (GCM) 10K type strain sequencing project: providing services to taxonomists for standard genome sequencing and annotation.</title>
        <authorList>
            <consortium name="The Broad Institute Genomics Platform"/>
            <consortium name="The Broad Institute Genome Sequencing Center for Infectious Disease"/>
            <person name="Wu L."/>
            <person name="Ma J."/>
        </authorList>
    </citation>
    <scope>NUCLEOTIDE SEQUENCE [LARGE SCALE GENOMIC DNA]</scope>
    <source>
        <strain evidence="4">CGMCC 4.7181</strain>
    </source>
</reference>
<dbReference type="RefSeq" id="WP_188702325.1">
    <property type="nucleotide sequence ID" value="NZ_BMMQ01000008.1"/>
</dbReference>
<feature type="compositionally biased region" description="Pro residues" evidence="1">
    <location>
        <begin position="1"/>
        <end position="24"/>
    </location>
</feature>
<evidence type="ECO:0000256" key="2">
    <source>
        <dbReference type="SAM" id="Phobius"/>
    </source>
</evidence>
<dbReference type="Proteomes" id="UP000638043">
    <property type="component" value="Unassembled WGS sequence"/>
</dbReference>
<proteinExistence type="predicted"/>
<keyword evidence="4" id="KW-1185">Reference proteome</keyword>
<name>A0ABQ2N4K4_9MICO</name>
<protein>
    <recommendedName>
        <fullName evidence="5">Adhesin domain-containing protein</fullName>
    </recommendedName>
</protein>
<dbReference type="EMBL" id="BMMQ01000008">
    <property type="protein sequence ID" value="GGO66063.1"/>
    <property type="molecule type" value="Genomic_DNA"/>
</dbReference>
<keyword evidence="2" id="KW-0812">Transmembrane</keyword>
<evidence type="ECO:0000256" key="1">
    <source>
        <dbReference type="SAM" id="MobiDB-lite"/>
    </source>
</evidence>
<evidence type="ECO:0008006" key="5">
    <source>
        <dbReference type="Google" id="ProtNLM"/>
    </source>
</evidence>
<feature type="transmembrane region" description="Helical" evidence="2">
    <location>
        <begin position="34"/>
        <end position="59"/>
    </location>
</feature>
<evidence type="ECO:0000313" key="3">
    <source>
        <dbReference type="EMBL" id="GGO66063.1"/>
    </source>
</evidence>
<comment type="caution">
    <text evidence="3">The sequence shown here is derived from an EMBL/GenBank/DDBJ whole genome shotgun (WGS) entry which is preliminary data.</text>
</comment>
<keyword evidence="2" id="KW-1133">Transmembrane helix</keyword>
<accession>A0ABQ2N4K4</accession>
<organism evidence="3 4">
    <name type="scientific">Microbacterium nanhaiense</name>
    <dbReference type="NCBI Taxonomy" id="1301026"/>
    <lineage>
        <taxon>Bacteria</taxon>
        <taxon>Bacillati</taxon>
        <taxon>Actinomycetota</taxon>
        <taxon>Actinomycetes</taxon>
        <taxon>Micrococcales</taxon>
        <taxon>Microbacteriaceae</taxon>
        <taxon>Microbacterium</taxon>
    </lineage>
</organism>
<feature type="region of interest" description="Disordered" evidence="1">
    <location>
        <begin position="1"/>
        <end position="29"/>
    </location>
</feature>
<gene>
    <name evidence="3" type="ORF">GCM10010910_24660</name>
</gene>
<keyword evidence="2" id="KW-0472">Membrane</keyword>
<sequence>MTNQIPTPPPVPPADPTPPTPPTQTPEARTGSRALAITLGVVGGVVVVGAAALAAAGAVSSAVSGGKGGHQLLSASADGVREIEIESDSGEFRVVFDDVDEAVLEGDSNTGAWTMRRDGDSLVVDSPRRWFGFSWNAEQNAVLTLPESLEGVALDVDVSAGSFDAAGAFGEVSYSLSAGSFEIEGSATSLDADMSAGDSVIELADLRTASFEVSAGRLWGDLRGGEAPDAITIELSAGSVELQLPDVPYDVRTESAFGDVTSNLDESSRAPRMIDIDVSAGDVTLAAG</sequence>